<dbReference type="OrthoDB" id="1726708at2"/>
<dbReference type="EMBL" id="OBDZ01000010">
    <property type="protein sequence ID" value="SNY26484.1"/>
    <property type="molecule type" value="Genomic_DNA"/>
</dbReference>
<dbReference type="InterPro" id="IPR004995">
    <property type="entry name" value="Spore_Ger"/>
</dbReference>
<sequence length="518" mass="58553">MKSIVSFFKKIRDVNNKSTDRRNKKELISSKLAVNLNRIKEIFVYPKNQDFKIRKISIKSISRVGVILYLNGMVDSKKVEEHIINPLQEEPCNDEKLTNIDLINKVINVSIADEIDTFQEIKKKILDGRTVLLVDGSRKAIYMDTVGFSYRNVEKPTAETVVKGPKESFSESTQVNRSLIRKQLRNEKLITEIMSVGESSPLDISIMYIDDIASPDLVKKIKKRVQDIKADVVQNIAILEQHLEERPYSLVPTVLYTERPDRVAAFLQEGHVVLVDNSPAALVLPVTFWSFFQTAEDMYQRWAYGNFIRLIRLLALLTTLLAPAAYIAMTNFHENLLPTDLLLAITATRENVPFPVIIEVLLMEISFELIREAGIRIPNTIGPTIGIVGALLIGQAAVDANVISPIIVIIIALNGLSSFAIPNTSLNYMIRIMKFIFSFSAYLFGYLGISISLTVTLSYLASIKSFDVPFLSPLSPYYPSSGDTIIRPPVWKQWLRPLNIYPQDKQRKEKVEGDDSND</sequence>
<comment type="similarity">
    <text evidence="1">Belongs to the GerABKA family.</text>
</comment>
<evidence type="ECO:0000256" key="2">
    <source>
        <dbReference type="ARBA" id="ARBA00023136"/>
    </source>
</evidence>
<evidence type="ECO:0000256" key="1">
    <source>
        <dbReference type="ARBA" id="ARBA00005278"/>
    </source>
</evidence>
<keyword evidence="3" id="KW-0812">Transmembrane</keyword>
<name>A0A285GTA3_9FIRM</name>
<evidence type="ECO:0000256" key="3">
    <source>
        <dbReference type="SAM" id="Phobius"/>
    </source>
</evidence>
<dbReference type="AlphaFoldDB" id="A0A285GTA3"/>
<dbReference type="Pfam" id="PF03323">
    <property type="entry name" value="GerA"/>
    <property type="match status" value="1"/>
</dbReference>
<dbReference type="InterPro" id="IPR050768">
    <property type="entry name" value="UPF0353/GerABKA_families"/>
</dbReference>
<keyword evidence="3" id="KW-1133">Transmembrane helix</keyword>
<feature type="transmembrane region" description="Helical" evidence="3">
    <location>
        <begin position="310"/>
        <end position="332"/>
    </location>
</feature>
<reference evidence="5" key="1">
    <citation type="submission" date="2017-09" db="EMBL/GenBank/DDBJ databases">
        <authorList>
            <person name="Varghese N."/>
            <person name="Submissions S."/>
        </authorList>
    </citation>
    <scope>NUCLEOTIDE SEQUENCE [LARGE SCALE GENOMIC DNA]</scope>
    <source>
        <strain evidence="5">MSL47</strain>
    </source>
</reference>
<dbReference type="PANTHER" id="PTHR22550:SF5">
    <property type="entry name" value="LEUCINE ZIPPER PROTEIN 4"/>
    <property type="match status" value="1"/>
</dbReference>
<feature type="transmembrane region" description="Helical" evidence="3">
    <location>
        <begin position="402"/>
        <end position="423"/>
    </location>
</feature>
<keyword evidence="2 3" id="KW-0472">Membrane</keyword>
<evidence type="ECO:0000313" key="5">
    <source>
        <dbReference type="Proteomes" id="UP000219573"/>
    </source>
</evidence>
<dbReference type="RefSeq" id="WP_097017585.1">
    <property type="nucleotide sequence ID" value="NZ_OBDZ01000010.1"/>
</dbReference>
<feature type="transmembrane region" description="Helical" evidence="3">
    <location>
        <begin position="435"/>
        <end position="461"/>
    </location>
</feature>
<dbReference type="GO" id="GO:0009847">
    <property type="term" value="P:spore germination"/>
    <property type="evidence" value="ECO:0007669"/>
    <property type="project" value="InterPro"/>
</dbReference>
<dbReference type="GO" id="GO:0016020">
    <property type="term" value="C:membrane"/>
    <property type="evidence" value="ECO:0007669"/>
    <property type="project" value="InterPro"/>
</dbReference>
<evidence type="ECO:0000313" key="4">
    <source>
        <dbReference type="EMBL" id="SNY26484.1"/>
    </source>
</evidence>
<proteinExistence type="inferred from homology"/>
<keyword evidence="5" id="KW-1185">Reference proteome</keyword>
<accession>A0A285GTA3</accession>
<protein>
    <submittedName>
        <fullName evidence="4">Spore germination protein KA</fullName>
    </submittedName>
</protein>
<dbReference type="PIRSF" id="PIRSF005690">
    <property type="entry name" value="GerBA"/>
    <property type="match status" value="1"/>
</dbReference>
<gene>
    <name evidence="4" type="ORF">SAMN06265827_1108</name>
</gene>
<dbReference type="Proteomes" id="UP000219573">
    <property type="component" value="Unassembled WGS sequence"/>
</dbReference>
<organism evidence="4 5">
    <name type="scientific">Orenia metallireducens</name>
    <dbReference type="NCBI Taxonomy" id="1413210"/>
    <lineage>
        <taxon>Bacteria</taxon>
        <taxon>Bacillati</taxon>
        <taxon>Bacillota</taxon>
        <taxon>Clostridia</taxon>
        <taxon>Halanaerobiales</taxon>
        <taxon>Halobacteroidaceae</taxon>
        <taxon>Orenia</taxon>
    </lineage>
</organism>
<dbReference type="PANTHER" id="PTHR22550">
    <property type="entry name" value="SPORE GERMINATION PROTEIN"/>
    <property type="match status" value="1"/>
</dbReference>